<protein>
    <submittedName>
        <fullName evidence="7">HAMP domain-containing protein</fullName>
    </submittedName>
</protein>
<dbReference type="InterPro" id="IPR003660">
    <property type="entry name" value="HAMP_dom"/>
</dbReference>
<dbReference type="PANTHER" id="PTHR32089:SF112">
    <property type="entry name" value="LYSOZYME-LIKE PROTEIN-RELATED"/>
    <property type="match status" value="1"/>
</dbReference>
<feature type="transmembrane region" description="Helical" evidence="4">
    <location>
        <begin position="303"/>
        <end position="333"/>
    </location>
</feature>
<dbReference type="EMBL" id="JABBNT010000007">
    <property type="protein sequence ID" value="NMM46612.1"/>
    <property type="molecule type" value="Genomic_DNA"/>
</dbReference>
<evidence type="ECO:0000256" key="4">
    <source>
        <dbReference type="SAM" id="Phobius"/>
    </source>
</evidence>
<dbReference type="SMART" id="SM00283">
    <property type="entry name" value="MA"/>
    <property type="match status" value="1"/>
</dbReference>
<dbReference type="PROSITE" id="PS50111">
    <property type="entry name" value="CHEMOTAXIS_TRANSDUC_2"/>
    <property type="match status" value="1"/>
</dbReference>
<dbReference type="SMART" id="SM00304">
    <property type="entry name" value="HAMP"/>
    <property type="match status" value="1"/>
</dbReference>
<dbReference type="PROSITE" id="PS50885">
    <property type="entry name" value="HAMP"/>
    <property type="match status" value="1"/>
</dbReference>
<evidence type="ECO:0000259" key="5">
    <source>
        <dbReference type="PROSITE" id="PS50111"/>
    </source>
</evidence>
<evidence type="ECO:0000256" key="2">
    <source>
        <dbReference type="ARBA" id="ARBA00029447"/>
    </source>
</evidence>
<dbReference type="AlphaFoldDB" id="A0A7Y0HI51"/>
<evidence type="ECO:0000313" key="8">
    <source>
        <dbReference type="Proteomes" id="UP000539372"/>
    </source>
</evidence>
<dbReference type="Pfam" id="PF00015">
    <property type="entry name" value="MCPsignal"/>
    <property type="match status" value="1"/>
</dbReference>
<dbReference type="Gene3D" id="1.10.287.950">
    <property type="entry name" value="Methyl-accepting chemotaxis protein"/>
    <property type="match status" value="1"/>
</dbReference>
<feature type="domain" description="Methyl-accepting transducer" evidence="5">
    <location>
        <begin position="421"/>
        <end position="657"/>
    </location>
</feature>
<dbReference type="Gene3D" id="3.30.450.20">
    <property type="entry name" value="PAS domain"/>
    <property type="match status" value="2"/>
</dbReference>
<keyword evidence="4" id="KW-0812">Transmembrane</keyword>
<dbReference type="GO" id="GO:0007165">
    <property type="term" value="P:signal transduction"/>
    <property type="evidence" value="ECO:0007669"/>
    <property type="project" value="UniProtKB-KW"/>
</dbReference>
<comment type="caution">
    <text evidence="7">The sequence shown here is derived from an EMBL/GenBank/DDBJ whole genome shotgun (WGS) entry which is preliminary data.</text>
</comment>
<dbReference type="SUPFAM" id="SSF58104">
    <property type="entry name" value="Methyl-accepting chemotaxis protein (MCP) signaling domain"/>
    <property type="match status" value="1"/>
</dbReference>
<dbReference type="Pfam" id="PF22673">
    <property type="entry name" value="MCP-like_PDC_1"/>
    <property type="match status" value="1"/>
</dbReference>
<keyword evidence="4" id="KW-1133">Transmembrane helix</keyword>
<comment type="similarity">
    <text evidence="2">Belongs to the methyl-accepting chemotaxis (MCP) protein family.</text>
</comment>
<dbReference type="Proteomes" id="UP000539372">
    <property type="component" value="Unassembled WGS sequence"/>
</dbReference>
<dbReference type="CDD" id="cd12913">
    <property type="entry name" value="PDC1_MCP_like"/>
    <property type="match status" value="1"/>
</dbReference>
<sequence>MTAAIVTVGFAAAFAVATVLFSDLAKETQEGFVQSLSAQHANRVQKDIEAALYTARGMSYAEQSILTSGAPDRTAMARVVETTLAANPGYVGAGIGIDSDVAGNDTDHVGSPYNDDKGRLVPYFFHDDGAVAWESLVMGGDSGSELWYDLPKNTRREVVTDPYLYPVGGVDVLMTTAAVPFYDGKNAAVGVTTIDMALSDIQDRLSQIAVFDTGNVSLVTATGLWVSNPDSGLLAQPIADGELLNLVRRLEPGTPVTATIANPETGDAHFVAITPVNFGASDTVWGVVVSAPVPEMLADANDLIALLIVIAVVAVIIVVAAIAVVGTSISNALRRLADSMRRLSQGDTDFESQGIDRKDEIGLMAGALEVFRENAIEKQRLEEREAEQHRQAEEDRRALLSNLAQDFETRVKSVVGEINGAVSSVHRQTSDMAQVASDTRGQTENAATTIEEATAGVTAMSSASEELSSSIQEISARIQEAANIASEAVGEAQSTDKTVRSLSDNTARIGEVVKLITDIAEQTNLLALNATIEAARAGESGKGFAVVANEVKALANQTAKATEEIEASINAVQSETNLTVSAIGRIGTIIGRISEVSTGIASAIEEQGAATHQIADHIGRLSSSMHEINVTIRTVDKASEETENSAASVAQTIDDLEGQSRALSTQMDEFVSRIRSS</sequence>
<reference evidence="7 8" key="1">
    <citation type="submission" date="2020-04" db="EMBL/GenBank/DDBJ databases">
        <title>Rhodospirillaceae bacterium KN72 isolated from deep sea.</title>
        <authorList>
            <person name="Zhang D.-C."/>
        </authorList>
    </citation>
    <scope>NUCLEOTIDE SEQUENCE [LARGE SCALE GENOMIC DNA]</scope>
    <source>
        <strain evidence="7 8">KN72</strain>
    </source>
</reference>
<keyword evidence="1 3" id="KW-0807">Transducer</keyword>
<dbReference type="PANTHER" id="PTHR32089">
    <property type="entry name" value="METHYL-ACCEPTING CHEMOTAXIS PROTEIN MCPB"/>
    <property type="match status" value="1"/>
</dbReference>
<evidence type="ECO:0000256" key="1">
    <source>
        <dbReference type="ARBA" id="ARBA00023224"/>
    </source>
</evidence>
<evidence type="ECO:0000313" key="7">
    <source>
        <dbReference type="EMBL" id="NMM46612.1"/>
    </source>
</evidence>
<accession>A0A7Y0HI51</accession>
<dbReference type="Gene3D" id="6.10.340.10">
    <property type="match status" value="1"/>
</dbReference>
<dbReference type="CDD" id="cd06225">
    <property type="entry name" value="HAMP"/>
    <property type="match status" value="1"/>
</dbReference>
<proteinExistence type="inferred from homology"/>
<dbReference type="Pfam" id="PF00672">
    <property type="entry name" value="HAMP"/>
    <property type="match status" value="1"/>
</dbReference>
<name>A0A7Y0HI51_9PROT</name>
<keyword evidence="8" id="KW-1185">Reference proteome</keyword>
<evidence type="ECO:0000259" key="6">
    <source>
        <dbReference type="PROSITE" id="PS50885"/>
    </source>
</evidence>
<dbReference type="GO" id="GO:0016020">
    <property type="term" value="C:membrane"/>
    <property type="evidence" value="ECO:0007669"/>
    <property type="project" value="InterPro"/>
</dbReference>
<dbReference type="InterPro" id="IPR004089">
    <property type="entry name" value="MCPsignal_dom"/>
</dbReference>
<feature type="domain" description="HAMP" evidence="6">
    <location>
        <begin position="327"/>
        <end position="380"/>
    </location>
</feature>
<keyword evidence="4" id="KW-0472">Membrane</keyword>
<evidence type="ECO:0000256" key="3">
    <source>
        <dbReference type="PROSITE-ProRule" id="PRU00284"/>
    </source>
</evidence>
<gene>
    <name evidence="7" type="ORF">HH303_19125</name>
</gene>
<organism evidence="7 8">
    <name type="scientific">Pacificispira spongiicola</name>
    <dbReference type="NCBI Taxonomy" id="2729598"/>
    <lineage>
        <taxon>Bacteria</taxon>
        <taxon>Pseudomonadati</taxon>
        <taxon>Pseudomonadota</taxon>
        <taxon>Alphaproteobacteria</taxon>
        <taxon>Rhodospirillales</taxon>
        <taxon>Rhodospirillaceae</taxon>
        <taxon>Pacificispira</taxon>
    </lineage>
</organism>